<accession>A0A1W1HFH5</accession>
<evidence type="ECO:0000313" key="1">
    <source>
        <dbReference type="EMBL" id="SLM31220.1"/>
    </source>
</evidence>
<protein>
    <submittedName>
        <fullName evidence="1">Uncharacterized protein</fullName>
    </submittedName>
</protein>
<evidence type="ECO:0000313" key="2">
    <source>
        <dbReference type="Proteomes" id="UP000191931"/>
    </source>
</evidence>
<name>A0A1W1HFH5_9BACT</name>
<keyword evidence="2" id="KW-1185">Reference proteome</keyword>
<dbReference type="EMBL" id="FWEV01000211">
    <property type="protein sequence ID" value="SLM31220.1"/>
    <property type="molecule type" value="Genomic_DNA"/>
</dbReference>
<gene>
    <name evidence="1" type="ORF">MTBBW1_2890002</name>
</gene>
<organism evidence="1 2">
    <name type="scientific">Desulfamplus magnetovallimortis</name>
    <dbReference type="NCBI Taxonomy" id="1246637"/>
    <lineage>
        <taxon>Bacteria</taxon>
        <taxon>Pseudomonadati</taxon>
        <taxon>Thermodesulfobacteriota</taxon>
        <taxon>Desulfobacteria</taxon>
        <taxon>Desulfobacterales</taxon>
        <taxon>Desulfobacteraceae</taxon>
        <taxon>Desulfamplus</taxon>
    </lineage>
</organism>
<sequence>MAFPFKFITTCQACYANDKEATIFFCGLAVRFNLPYKQVMSAGISPTFARQFIYLKEYYEAAEY</sequence>
<dbReference type="AlphaFoldDB" id="A0A1W1HFH5"/>
<proteinExistence type="predicted"/>
<dbReference type="Proteomes" id="UP000191931">
    <property type="component" value="Unassembled WGS sequence"/>
</dbReference>
<reference evidence="1 2" key="1">
    <citation type="submission" date="2017-03" db="EMBL/GenBank/DDBJ databases">
        <authorList>
            <person name="Afonso C.L."/>
            <person name="Miller P.J."/>
            <person name="Scott M.A."/>
            <person name="Spackman E."/>
            <person name="Goraichik I."/>
            <person name="Dimitrov K.M."/>
            <person name="Suarez D.L."/>
            <person name="Swayne D.E."/>
        </authorList>
    </citation>
    <scope>NUCLEOTIDE SEQUENCE [LARGE SCALE GENOMIC DNA]</scope>
    <source>
        <strain evidence="1">PRJEB14757</strain>
    </source>
</reference>